<proteinExistence type="predicted"/>
<gene>
    <name evidence="2" type="ORF">EC1118_1E8_0562g</name>
</gene>
<keyword evidence="1" id="KW-0732">Signal</keyword>
<dbReference type="AlphaFoldDB" id="C8Z6W9"/>
<organism evidence="2">
    <name type="scientific">Saccharomyces cerevisiae (strain Lalvin EC1118 / Prise de mousse)</name>
    <name type="common">Baker's yeast</name>
    <dbReference type="NCBI Taxonomy" id="643680"/>
    <lineage>
        <taxon>Eukaryota</taxon>
        <taxon>Fungi</taxon>
        <taxon>Dikarya</taxon>
        <taxon>Ascomycota</taxon>
        <taxon>Saccharomycotina</taxon>
        <taxon>Saccharomycetes</taxon>
        <taxon>Saccharomycetales</taxon>
        <taxon>Saccharomycetaceae</taxon>
        <taxon>Saccharomyces</taxon>
    </lineage>
</organism>
<reference evidence="2" key="1">
    <citation type="journal article" date="2009" name="Proc. Natl. Acad. Sci. U.S.A.">
        <title>Eukaryote-to-eukaryote gene transfer events revealed by the genome sequence of the wine yeast Saccharomyces cerevisiae EC1118.</title>
        <authorList>
            <person name="Novo M."/>
            <person name="Bigey F."/>
            <person name="Beyne E."/>
            <person name="Galeote V."/>
            <person name="Gavory F."/>
            <person name="Mallet S."/>
            <person name="Cambot B."/>
            <person name="Legras J.L."/>
            <person name="Wincker P."/>
            <person name="Casaregola S."/>
            <person name="Dequin S."/>
        </authorList>
    </citation>
    <scope>NUCLEOTIDE SEQUENCE [LARGE SCALE GENOMIC DNA]</scope>
    <source>
        <strain evidence="2">Lalvin EC1118</strain>
        <strain>Lalvin EC1118 / Prise de mousse</strain>
    </source>
</reference>
<dbReference type="EMBL" id="FN393067">
    <property type="protein sequence ID" value="CAY79135.1"/>
    <property type="molecule type" value="Genomic_DNA"/>
</dbReference>
<accession>C8Z6W9</accession>
<evidence type="ECO:0000313" key="2">
    <source>
        <dbReference type="EMBL" id="CAY79135.1"/>
    </source>
</evidence>
<sequence length="153" mass="17374">MKITITSLLFFLVMIVELASAGTLLHNGANLPSLRDNTTLTDARNVLKYLQVLGFPSNKIAATDTVGTFIIFSNRTEANTTAMTKTVSYCYRNYGHSFYFTHYKYDYFPTGISYMAKLGDATVNHTDLPHFRNNKRLTTQELNAFQHPIVEFQ</sequence>
<feature type="chain" id="PRO_5002994822" evidence="1">
    <location>
        <begin position="22"/>
        <end position="153"/>
    </location>
</feature>
<dbReference type="OrthoDB" id="4070802at2759"/>
<name>C8Z6W9_YEAS8</name>
<evidence type="ECO:0000256" key="1">
    <source>
        <dbReference type="SAM" id="SignalP"/>
    </source>
</evidence>
<feature type="signal peptide" evidence="1">
    <location>
        <begin position="1"/>
        <end position="21"/>
    </location>
</feature>
<protein>
    <submittedName>
        <fullName evidence="2">EC1118_1E8_0562p</fullName>
    </submittedName>
</protein>
<dbReference type="HOGENOM" id="CLU_1769190_0_0_1"/>